<accession>A0A6N7W2H6</accession>
<evidence type="ECO:0000313" key="2">
    <source>
        <dbReference type="Proteomes" id="UP000441455"/>
    </source>
</evidence>
<dbReference type="Proteomes" id="UP000441455">
    <property type="component" value="Unassembled WGS sequence"/>
</dbReference>
<organism evidence="1 2">
    <name type="scientific">Acidaminococcus fermentans</name>
    <dbReference type="NCBI Taxonomy" id="905"/>
    <lineage>
        <taxon>Bacteria</taxon>
        <taxon>Bacillati</taxon>
        <taxon>Bacillota</taxon>
        <taxon>Negativicutes</taxon>
        <taxon>Acidaminococcales</taxon>
        <taxon>Acidaminococcaceae</taxon>
        <taxon>Acidaminococcus</taxon>
    </lineage>
</organism>
<dbReference type="EMBL" id="VULN01000009">
    <property type="protein sequence ID" value="MSS82416.1"/>
    <property type="molecule type" value="Genomic_DNA"/>
</dbReference>
<dbReference type="OrthoDB" id="3036029at2"/>
<name>A0A6N7W2H6_ACIFE</name>
<dbReference type="AlphaFoldDB" id="A0A6N7W2H6"/>
<reference evidence="1 2" key="1">
    <citation type="submission" date="2019-08" db="EMBL/GenBank/DDBJ databases">
        <title>In-depth cultivation of the pig gut microbiome towards novel bacterial diversity and tailored functional studies.</title>
        <authorList>
            <person name="Wylensek D."/>
            <person name="Hitch T.C.A."/>
            <person name="Clavel T."/>
        </authorList>
    </citation>
    <scope>NUCLEOTIDE SEQUENCE [LARGE SCALE GENOMIC DNA]</scope>
    <source>
        <strain evidence="1 2">WCA-389-WT-5B</strain>
    </source>
</reference>
<dbReference type="RefSeq" id="WP_154488269.1">
    <property type="nucleotide sequence ID" value="NZ_CALEXD010000023.1"/>
</dbReference>
<evidence type="ECO:0000313" key="1">
    <source>
        <dbReference type="EMBL" id="MSS82416.1"/>
    </source>
</evidence>
<proteinExistence type="predicted"/>
<sequence>MVDLFLQEITEEKVAYKYVPEGKENEYGYGLIAIDKTTGELELVQRDPQKWDAYARHAVLTIHKFYKQGFYPEKYTVLWY</sequence>
<comment type="caution">
    <text evidence="1">The sequence shown here is derived from an EMBL/GenBank/DDBJ whole genome shotgun (WGS) entry which is preliminary data.</text>
</comment>
<gene>
    <name evidence="1" type="ORF">FX155_07390</name>
</gene>
<protein>
    <submittedName>
        <fullName evidence="1">Uncharacterized protein</fullName>
    </submittedName>
</protein>